<evidence type="ECO:0000256" key="1">
    <source>
        <dbReference type="SAM" id="MobiDB-lite"/>
    </source>
</evidence>
<comment type="caution">
    <text evidence="2">The sequence shown here is derived from an EMBL/GenBank/DDBJ whole genome shotgun (WGS) entry which is preliminary data.</text>
</comment>
<feature type="non-terminal residue" evidence="2">
    <location>
        <position position="148"/>
    </location>
</feature>
<dbReference type="Proteomes" id="UP000828390">
    <property type="component" value="Unassembled WGS sequence"/>
</dbReference>
<organism evidence="2 3">
    <name type="scientific">Dreissena polymorpha</name>
    <name type="common">Zebra mussel</name>
    <name type="synonym">Mytilus polymorpha</name>
    <dbReference type="NCBI Taxonomy" id="45954"/>
    <lineage>
        <taxon>Eukaryota</taxon>
        <taxon>Metazoa</taxon>
        <taxon>Spiralia</taxon>
        <taxon>Lophotrochozoa</taxon>
        <taxon>Mollusca</taxon>
        <taxon>Bivalvia</taxon>
        <taxon>Autobranchia</taxon>
        <taxon>Heteroconchia</taxon>
        <taxon>Euheterodonta</taxon>
        <taxon>Imparidentia</taxon>
        <taxon>Neoheterodontei</taxon>
        <taxon>Myida</taxon>
        <taxon>Dreissenoidea</taxon>
        <taxon>Dreissenidae</taxon>
        <taxon>Dreissena</taxon>
    </lineage>
</organism>
<feature type="compositionally biased region" description="Polar residues" evidence="1">
    <location>
        <begin position="125"/>
        <end position="134"/>
    </location>
</feature>
<protein>
    <submittedName>
        <fullName evidence="2">Uncharacterized protein</fullName>
    </submittedName>
</protein>
<proteinExistence type="predicted"/>
<evidence type="ECO:0000313" key="3">
    <source>
        <dbReference type="Proteomes" id="UP000828390"/>
    </source>
</evidence>
<feature type="compositionally biased region" description="Basic and acidic residues" evidence="1">
    <location>
        <begin position="137"/>
        <end position="148"/>
    </location>
</feature>
<sequence length="148" mass="17053">MTTTRRELQQLRERMTTTRNEYNKSKLEVPSGLALVKPEENDNNQSGRLKFKGRELQQPREGMITTSRGFRERECQQLREEMTTTRNDNNESGRMTTTRRELQQLGGNDNNKSGLALREGMPTTKGGNDNNQSGRLYLKERNDNDQSG</sequence>
<accession>A0A9D4MII3</accession>
<gene>
    <name evidence="2" type="ORF">DPMN_000625</name>
</gene>
<reference evidence="2" key="2">
    <citation type="submission" date="2020-11" db="EMBL/GenBank/DDBJ databases">
        <authorList>
            <person name="McCartney M.A."/>
            <person name="Auch B."/>
            <person name="Kono T."/>
            <person name="Mallez S."/>
            <person name="Becker A."/>
            <person name="Gohl D.M."/>
            <person name="Silverstein K.A.T."/>
            <person name="Koren S."/>
            <person name="Bechman K.B."/>
            <person name="Herman A."/>
            <person name="Abrahante J.E."/>
            <person name="Garbe J."/>
        </authorList>
    </citation>
    <scope>NUCLEOTIDE SEQUENCE</scope>
    <source>
        <strain evidence="2">Duluth1</strain>
        <tissue evidence="2">Whole animal</tissue>
    </source>
</reference>
<keyword evidence="3" id="KW-1185">Reference proteome</keyword>
<feature type="compositionally biased region" description="Basic and acidic residues" evidence="1">
    <location>
        <begin position="69"/>
        <end position="91"/>
    </location>
</feature>
<evidence type="ECO:0000313" key="2">
    <source>
        <dbReference type="EMBL" id="KAH3876775.1"/>
    </source>
</evidence>
<reference evidence="2" key="1">
    <citation type="journal article" date="2019" name="bioRxiv">
        <title>The Genome of the Zebra Mussel, Dreissena polymorpha: A Resource for Invasive Species Research.</title>
        <authorList>
            <person name="McCartney M.A."/>
            <person name="Auch B."/>
            <person name="Kono T."/>
            <person name="Mallez S."/>
            <person name="Zhang Y."/>
            <person name="Obille A."/>
            <person name="Becker A."/>
            <person name="Abrahante J.E."/>
            <person name="Garbe J."/>
            <person name="Badalamenti J.P."/>
            <person name="Herman A."/>
            <person name="Mangelson H."/>
            <person name="Liachko I."/>
            <person name="Sullivan S."/>
            <person name="Sone E.D."/>
            <person name="Koren S."/>
            <person name="Silverstein K.A.T."/>
            <person name="Beckman K.B."/>
            <person name="Gohl D.M."/>
        </authorList>
    </citation>
    <scope>NUCLEOTIDE SEQUENCE</scope>
    <source>
        <strain evidence="2">Duluth1</strain>
        <tissue evidence="2">Whole animal</tissue>
    </source>
</reference>
<dbReference type="EMBL" id="JAIWYP010000001">
    <property type="protein sequence ID" value="KAH3876775.1"/>
    <property type="molecule type" value="Genomic_DNA"/>
</dbReference>
<name>A0A9D4MII3_DREPO</name>
<dbReference type="AlphaFoldDB" id="A0A9D4MII3"/>
<feature type="region of interest" description="Disordered" evidence="1">
    <location>
        <begin position="23"/>
        <end position="148"/>
    </location>
</feature>